<protein>
    <submittedName>
        <fullName evidence="1">Uncharacterized protein</fullName>
    </submittedName>
</protein>
<dbReference type="EMBL" id="MSFL01000012">
    <property type="protein sequence ID" value="PWY82184.1"/>
    <property type="molecule type" value="Genomic_DNA"/>
</dbReference>
<gene>
    <name evidence="1" type="ORF">BO70DRAFT_362093</name>
</gene>
<dbReference type="AlphaFoldDB" id="A0A317W6E1"/>
<reference evidence="1 2" key="1">
    <citation type="submission" date="2016-12" db="EMBL/GenBank/DDBJ databases">
        <title>The genomes of Aspergillus section Nigri reveals drivers in fungal speciation.</title>
        <authorList>
            <consortium name="DOE Joint Genome Institute"/>
            <person name="Vesth T.C."/>
            <person name="Nybo J."/>
            <person name="Theobald S."/>
            <person name="Brandl J."/>
            <person name="Frisvad J.C."/>
            <person name="Nielsen K.F."/>
            <person name="Lyhne E.K."/>
            <person name="Kogle M.E."/>
            <person name="Kuo A."/>
            <person name="Riley R."/>
            <person name="Clum A."/>
            <person name="Nolan M."/>
            <person name="Lipzen A."/>
            <person name="Salamov A."/>
            <person name="Henrissat B."/>
            <person name="Wiebenga A."/>
            <person name="De Vries R.P."/>
            <person name="Grigoriev I.V."/>
            <person name="Mortensen U.H."/>
            <person name="Andersen M.R."/>
            <person name="Baker S.E."/>
        </authorList>
    </citation>
    <scope>NUCLEOTIDE SEQUENCE [LARGE SCALE GENOMIC DNA]</scope>
    <source>
        <strain evidence="1 2">CBS 117.55</strain>
    </source>
</reference>
<evidence type="ECO:0000313" key="1">
    <source>
        <dbReference type="EMBL" id="PWY82184.1"/>
    </source>
</evidence>
<dbReference type="Proteomes" id="UP000247233">
    <property type="component" value="Unassembled WGS sequence"/>
</dbReference>
<dbReference type="VEuPathDB" id="FungiDB:BO70DRAFT_362093"/>
<name>A0A317W6E1_9EURO</name>
<sequence length="71" mass="8018">MELGRNTPVVALALALAWRLVAVISRLISTYEQNFSSCPLPLVFTAFGGSYEYLHTITYQIDHVHFLLSMM</sequence>
<organism evidence="1 2">
    <name type="scientific">Aspergillus heteromorphus CBS 117.55</name>
    <dbReference type="NCBI Taxonomy" id="1448321"/>
    <lineage>
        <taxon>Eukaryota</taxon>
        <taxon>Fungi</taxon>
        <taxon>Dikarya</taxon>
        <taxon>Ascomycota</taxon>
        <taxon>Pezizomycotina</taxon>
        <taxon>Eurotiomycetes</taxon>
        <taxon>Eurotiomycetidae</taxon>
        <taxon>Eurotiales</taxon>
        <taxon>Aspergillaceae</taxon>
        <taxon>Aspergillus</taxon>
        <taxon>Aspergillus subgen. Circumdati</taxon>
    </lineage>
</organism>
<dbReference type="RefSeq" id="XP_025399449.1">
    <property type="nucleotide sequence ID" value="XM_025543205.1"/>
</dbReference>
<accession>A0A317W6E1</accession>
<proteinExistence type="predicted"/>
<evidence type="ECO:0000313" key="2">
    <source>
        <dbReference type="Proteomes" id="UP000247233"/>
    </source>
</evidence>
<comment type="caution">
    <text evidence="1">The sequence shown here is derived from an EMBL/GenBank/DDBJ whole genome shotgun (WGS) entry which is preliminary data.</text>
</comment>
<dbReference type="GeneID" id="37065442"/>
<keyword evidence="2" id="KW-1185">Reference proteome</keyword>